<sequence>MLRETPALAADGQPYRVITLRNANGVVVTLMDWGATLLSARIPMKDGSVREALLGCASPEQYTEQAAFLGASIGRYANRIANSRYTLDGKTVELVPSQGQHQLHGGPEGFDKRRWAIASQNPTEAVFILTSPDGDQGYPGELQAKATYRLTEDNRISIEYRASVDKACPVNLTNHVYFNLDGNQTDVRNHKLQLLADAYLPVDESGIPHDGLKDVANTSFDFREPKTVAQDFLSDDDQKKVKGYDHAFLLQAKGDASKVVANVWSADEKLQMAVYTSAPAIQFYSGNYLDGTLSRSPQPYAAWQGLALESEFLPDSPNHPEWPQPDCVLRPGEEYVSLTEYQFTAL</sequence>
<accession>A0A3N2RZS8</accession>
<dbReference type="Proteomes" id="UP000268051">
    <property type="component" value="Unassembled WGS sequence"/>
</dbReference>
<dbReference type="NCBIfam" id="TIGR02636">
    <property type="entry name" value="galM_Leloir"/>
    <property type="match status" value="1"/>
</dbReference>
<dbReference type="AlphaFoldDB" id="A0A3N2RZS8"/>
<keyword evidence="9 11" id="KW-0119">Carbohydrate metabolism</keyword>
<evidence type="ECO:0000256" key="12">
    <source>
        <dbReference type="PIRSR" id="PIRSR005096-1"/>
    </source>
</evidence>
<dbReference type="InterPro" id="IPR015443">
    <property type="entry name" value="Aldose_1-epimerase"/>
</dbReference>
<dbReference type="GO" id="GO:0006006">
    <property type="term" value="P:glucose metabolic process"/>
    <property type="evidence" value="ECO:0007669"/>
    <property type="project" value="TreeGrafter"/>
</dbReference>
<feature type="binding site" evidence="14">
    <location>
        <begin position="175"/>
        <end position="177"/>
    </location>
    <ligand>
        <name>beta-D-galactose</name>
        <dbReference type="ChEBI" id="CHEBI:27667"/>
    </ligand>
</feature>
<feature type="active site" description="Proton donor" evidence="12">
    <location>
        <position position="175"/>
    </location>
</feature>
<dbReference type="RefSeq" id="WP_123651716.1">
    <property type="nucleotide sequence ID" value="NZ_RHFN01000015.1"/>
</dbReference>
<comment type="subcellular location">
    <subcellularLocation>
        <location evidence="2">Cytoplasm</location>
    </subcellularLocation>
</comment>
<evidence type="ECO:0000256" key="3">
    <source>
        <dbReference type="ARBA" id="ARBA00005028"/>
    </source>
</evidence>
<evidence type="ECO:0000256" key="2">
    <source>
        <dbReference type="ARBA" id="ARBA00004496"/>
    </source>
</evidence>
<evidence type="ECO:0000256" key="13">
    <source>
        <dbReference type="PIRSR" id="PIRSR005096-2"/>
    </source>
</evidence>
<dbReference type="EC" id="5.1.3.3" evidence="5 11"/>
<keyword evidence="8 11" id="KW-0413">Isomerase</keyword>
<reference evidence="15 16" key="1">
    <citation type="submission" date="2018-10" db="EMBL/GenBank/DDBJ databases">
        <title>Horizontal transference of carbapenem resistance between Klebsiella pneumoniae and Kluyvera ascorbata during abdominal infection: a case report.</title>
        <authorList>
            <person name="Raro O.H.F."/>
            <person name="Lima-Morales D."/>
            <person name="Barth A.L."/>
            <person name="Paim T.G.S."/>
            <person name="Mott M.P."/>
            <person name="Riche C.V.W."/>
            <person name="Teixeira U.F."/>
            <person name="Waechter F."/>
            <person name="Dias C.A.G."/>
        </authorList>
    </citation>
    <scope>NUCLEOTIDE SEQUENCE [LARGE SCALE GENOMIC DNA]</scope>
    <source>
        <strain evidence="15 16">OT2</strain>
    </source>
</reference>
<evidence type="ECO:0000313" key="16">
    <source>
        <dbReference type="Proteomes" id="UP000268051"/>
    </source>
</evidence>
<comment type="caution">
    <text evidence="15">The sequence shown here is derived from an EMBL/GenBank/DDBJ whole genome shotgun (WGS) entry which is preliminary data.</text>
</comment>
<evidence type="ECO:0000256" key="6">
    <source>
        <dbReference type="ARBA" id="ARBA00014165"/>
    </source>
</evidence>
<comment type="catalytic activity">
    <reaction evidence="1 11">
        <text>alpha-D-glucose = beta-D-glucose</text>
        <dbReference type="Rhea" id="RHEA:10264"/>
        <dbReference type="ChEBI" id="CHEBI:15903"/>
        <dbReference type="ChEBI" id="CHEBI:17925"/>
        <dbReference type="EC" id="5.1.3.3"/>
    </reaction>
</comment>
<dbReference type="PANTHER" id="PTHR10091:SF0">
    <property type="entry name" value="GALACTOSE MUTAROTASE"/>
    <property type="match status" value="1"/>
</dbReference>
<dbReference type="GO" id="GO:0004034">
    <property type="term" value="F:aldose 1-epimerase activity"/>
    <property type="evidence" value="ECO:0007669"/>
    <property type="project" value="UniProtKB-EC"/>
</dbReference>
<evidence type="ECO:0000256" key="8">
    <source>
        <dbReference type="ARBA" id="ARBA00023235"/>
    </source>
</evidence>
<dbReference type="Pfam" id="PF01263">
    <property type="entry name" value="Aldose_epim"/>
    <property type="match status" value="1"/>
</dbReference>
<evidence type="ECO:0000256" key="4">
    <source>
        <dbReference type="ARBA" id="ARBA00006206"/>
    </source>
</evidence>
<feature type="active site" description="Proton acceptor" evidence="12">
    <location>
        <position position="309"/>
    </location>
</feature>
<evidence type="ECO:0000313" key="15">
    <source>
        <dbReference type="EMBL" id="ROU12925.1"/>
    </source>
</evidence>
<comment type="function">
    <text evidence="10">Mutarotase converts alpha-aldose to the beta-anomer. It is active on D-glucose, L-arabinose, D-xylose, D-galactose, maltose and lactose.</text>
</comment>
<proteinExistence type="inferred from homology"/>
<dbReference type="NCBIfam" id="NF008277">
    <property type="entry name" value="PRK11055.1"/>
    <property type="match status" value="1"/>
</dbReference>
<dbReference type="Gene3D" id="2.70.98.10">
    <property type="match status" value="1"/>
</dbReference>
<dbReference type="OrthoDB" id="9779408at2"/>
<dbReference type="FunFam" id="2.70.98.10:FF:000002">
    <property type="entry name" value="Aldose 1-epimerase"/>
    <property type="match status" value="1"/>
</dbReference>
<dbReference type="UniPathway" id="UPA00242"/>
<evidence type="ECO:0000256" key="1">
    <source>
        <dbReference type="ARBA" id="ARBA00001614"/>
    </source>
</evidence>
<dbReference type="InterPro" id="IPR013458">
    <property type="entry name" value="Ald_epimerase_bac"/>
</dbReference>
<dbReference type="InterPro" id="IPR011013">
    <property type="entry name" value="Gal_mutarotase_sf_dom"/>
</dbReference>
<name>A0A3N2RZS8_9ENTR</name>
<keyword evidence="7" id="KW-0963">Cytoplasm</keyword>
<protein>
    <recommendedName>
        <fullName evidence="6 11">Aldose 1-epimerase</fullName>
        <ecNumber evidence="5 11">5.1.3.3</ecNumber>
    </recommendedName>
</protein>
<evidence type="ECO:0000256" key="11">
    <source>
        <dbReference type="PIRNR" id="PIRNR005096"/>
    </source>
</evidence>
<comment type="pathway">
    <text evidence="3 11">Carbohydrate metabolism; hexose metabolism.</text>
</comment>
<dbReference type="InterPro" id="IPR018052">
    <property type="entry name" value="Ald1_epimerase_CS"/>
</dbReference>
<organism evidence="15 16">
    <name type="scientific">Kluyvera ascorbata</name>
    <dbReference type="NCBI Taxonomy" id="51288"/>
    <lineage>
        <taxon>Bacteria</taxon>
        <taxon>Pseudomonadati</taxon>
        <taxon>Pseudomonadota</taxon>
        <taxon>Gammaproteobacteria</taxon>
        <taxon>Enterobacterales</taxon>
        <taxon>Enterobacteriaceae</taxon>
        <taxon>Kluyvera</taxon>
    </lineage>
</organism>
<feature type="binding site" evidence="14">
    <location>
        <begin position="78"/>
        <end position="79"/>
    </location>
    <ligand>
        <name>beta-D-galactose</name>
        <dbReference type="ChEBI" id="CHEBI:27667"/>
    </ligand>
</feature>
<dbReference type="GO" id="GO:0005737">
    <property type="term" value="C:cytoplasm"/>
    <property type="evidence" value="ECO:0007669"/>
    <property type="project" value="UniProtKB-SubCell"/>
</dbReference>
<gene>
    <name evidence="15" type="primary">galM</name>
    <name evidence="15" type="ORF">EB837_14935</name>
</gene>
<dbReference type="PIRSF" id="PIRSF005096">
    <property type="entry name" value="GALM"/>
    <property type="match status" value="1"/>
</dbReference>
<dbReference type="PROSITE" id="PS00545">
    <property type="entry name" value="ALDOSE_1_EPIMERASE"/>
    <property type="match status" value="1"/>
</dbReference>
<comment type="similarity">
    <text evidence="4 11">Belongs to the aldose epimerase family.</text>
</comment>
<dbReference type="InterPro" id="IPR008183">
    <property type="entry name" value="Aldose_1/G6P_1-epimerase"/>
</dbReference>
<dbReference type="CDD" id="cd09019">
    <property type="entry name" value="galactose_mutarotase_like"/>
    <property type="match status" value="1"/>
</dbReference>
<evidence type="ECO:0000256" key="7">
    <source>
        <dbReference type="ARBA" id="ARBA00022490"/>
    </source>
</evidence>
<evidence type="ECO:0000256" key="5">
    <source>
        <dbReference type="ARBA" id="ARBA00013185"/>
    </source>
</evidence>
<dbReference type="InterPro" id="IPR047215">
    <property type="entry name" value="Galactose_mutarotase-like"/>
</dbReference>
<dbReference type="GO" id="GO:0030246">
    <property type="term" value="F:carbohydrate binding"/>
    <property type="evidence" value="ECO:0007669"/>
    <property type="project" value="InterPro"/>
</dbReference>
<dbReference type="InterPro" id="IPR014718">
    <property type="entry name" value="GH-type_carb-bd"/>
</dbReference>
<evidence type="ECO:0000256" key="10">
    <source>
        <dbReference type="ARBA" id="ARBA00037676"/>
    </source>
</evidence>
<feature type="binding site" evidence="13">
    <location>
        <position position="245"/>
    </location>
    <ligand>
        <name>beta-D-galactose</name>
        <dbReference type="ChEBI" id="CHEBI:27667"/>
    </ligand>
</feature>
<evidence type="ECO:0000256" key="9">
    <source>
        <dbReference type="ARBA" id="ARBA00023277"/>
    </source>
</evidence>
<dbReference type="SUPFAM" id="SSF74650">
    <property type="entry name" value="Galactose mutarotase-like"/>
    <property type="match status" value="1"/>
</dbReference>
<dbReference type="GO" id="GO:0033499">
    <property type="term" value="P:galactose catabolic process via UDP-galactose, Leloir pathway"/>
    <property type="evidence" value="ECO:0007669"/>
    <property type="project" value="TreeGrafter"/>
</dbReference>
<evidence type="ECO:0000256" key="14">
    <source>
        <dbReference type="PIRSR" id="PIRSR005096-3"/>
    </source>
</evidence>
<dbReference type="EMBL" id="RHFN01000015">
    <property type="protein sequence ID" value="ROU12925.1"/>
    <property type="molecule type" value="Genomic_DNA"/>
</dbReference>
<dbReference type="PANTHER" id="PTHR10091">
    <property type="entry name" value="ALDOSE-1-EPIMERASE"/>
    <property type="match status" value="1"/>
</dbReference>